<dbReference type="WBParaSite" id="EVEC_0000548501-mRNA-1">
    <property type="protein sequence ID" value="EVEC_0000548501-mRNA-1"/>
    <property type="gene ID" value="EVEC_0000548501"/>
</dbReference>
<evidence type="ECO:0000313" key="3">
    <source>
        <dbReference type="Proteomes" id="UP000274131"/>
    </source>
</evidence>
<evidence type="ECO:0000313" key="4">
    <source>
        <dbReference type="WBParaSite" id="EVEC_0000548501-mRNA-1"/>
    </source>
</evidence>
<protein>
    <submittedName>
        <fullName evidence="4">CUT domain-containing protein</fullName>
    </submittedName>
</protein>
<accession>A0A0N4V5H3</accession>
<sequence>MMASQPSPPADPLQFQTSDDCIRQPIIITISSSSSLSTLPTTTTAISTTVTTSTPTTASAVVPDESSKNCKLYELIANSDEESELKKLCDEEIDVAVCGTSTVNSKIPDTVQETSVSTSSSCGSVLQNSILRNRGGRKKHDEDRYETKSDSHFHPYANPSSPQPVIHRSVVKSCTDLRSTAPVLYDLLSDDCDVENRDRINSVSRTVLPEPNLNVSLENNNLLRPLSVQMPFVSSPGLPTLPAINQFPASYISTLLQQNLLQTYSSVNMLKTTQAANYLEDLPSVTPILPSVLRDVLAFDDDTKKGNGFFKFSPALVELPR</sequence>
<name>A0A0N4V5H3_ENTVE</name>
<reference evidence="2 3" key="2">
    <citation type="submission" date="2018-10" db="EMBL/GenBank/DDBJ databases">
        <authorList>
            <consortium name="Pathogen Informatics"/>
        </authorList>
    </citation>
    <scope>NUCLEOTIDE SEQUENCE [LARGE SCALE GENOMIC DNA]</scope>
</reference>
<dbReference type="EMBL" id="UXUI01008052">
    <property type="protein sequence ID" value="VDD90345.1"/>
    <property type="molecule type" value="Genomic_DNA"/>
</dbReference>
<dbReference type="Proteomes" id="UP000274131">
    <property type="component" value="Unassembled WGS sequence"/>
</dbReference>
<proteinExistence type="predicted"/>
<organism evidence="4">
    <name type="scientific">Enterobius vermicularis</name>
    <name type="common">Human pinworm</name>
    <dbReference type="NCBI Taxonomy" id="51028"/>
    <lineage>
        <taxon>Eukaryota</taxon>
        <taxon>Metazoa</taxon>
        <taxon>Ecdysozoa</taxon>
        <taxon>Nematoda</taxon>
        <taxon>Chromadorea</taxon>
        <taxon>Rhabditida</taxon>
        <taxon>Spirurina</taxon>
        <taxon>Oxyuridomorpha</taxon>
        <taxon>Oxyuroidea</taxon>
        <taxon>Oxyuridae</taxon>
        <taxon>Enterobius</taxon>
    </lineage>
</organism>
<dbReference type="AlphaFoldDB" id="A0A0N4V5H3"/>
<evidence type="ECO:0000313" key="2">
    <source>
        <dbReference type="EMBL" id="VDD90345.1"/>
    </source>
</evidence>
<evidence type="ECO:0000256" key="1">
    <source>
        <dbReference type="SAM" id="MobiDB-lite"/>
    </source>
</evidence>
<dbReference type="OrthoDB" id="5841058at2759"/>
<gene>
    <name evidence="2" type="ORF">EVEC_LOCUS5096</name>
</gene>
<feature type="compositionally biased region" description="Basic and acidic residues" evidence="1">
    <location>
        <begin position="139"/>
        <end position="153"/>
    </location>
</feature>
<dbReference type="STRING" id="51028.A0A0N4V5H3"/>
<feature type="region of interest" description="Disordered" evidence="1">
    <location>
        <begin position="130"/>
        <end position="164"/>
    </location>
</feature>
<reference evidence="4" key="1">
    <citation type="submission" date="2017-02" db="UniProtKB">
        <authorList>
            <consortium name="WormBaseParasite"/>
        </authorList>
    </citation>
    <scope>IDENTIFICATION</scope>
</reference>
<keyword evidence="3" id="KW-1185">Reference proteome</keyword>